<proteinExistence type="inferred from homology"/>
<reference evidence="4 5" key="1">
    <citation type="submission" date="2019-02" db="EMBL/GenBank/DDBJ databases">
        <title>Deep-cultivation of Planctomycetes and their phenomic and genomic characterization uncovers novel biology.</title>
        <authorList>
            <person name="Wiegand S."/>
            <person name="Jogler M."/>
            <person name="Boedeker C."/>
            <person name="Pinto D."/>
            <person name="Vollmers J."/>
            <person name="Rivas-Marin E."/>
            <person name="Kohn T."/>
            <person name="Peeters S.H."/>
            <person name="Heuer A."/>
            <person name="Rast P."/>
            <person name="Oberbeckmann S."/>
            <person name="Bunk B."/>
            <person name="Jeske O."/>
            <person name="Meyerdierks A."/>
            <person name="Storesund J.E."/>
            <person name="Kallscheuer N."/>
            <person name="Luecker S."/>
            <person name="Lage O.M."/>
            <person name="Pohl T."/>
            <person name="Merkel B.J."/>
            <person name="Hornburger P."/>
            <person name="Mueller R.-W."/>
            <person name="Bruemmer F."/>
            <person name="Labrenz M."/>
            <person name="Spormann A.M."/>
            <person name="Op den Camp H."/>
            <person name="Overmann J."/>
            <person name="Amann R."/>
            <person name="Jetten M.S.M."/>
            <person name="Mascher T."/>
            <person name="Medema M.H."/>
            <person name="Devos D.P."/>
            <person name="Kaster A.-K."/>
            <person name="Ovreas L."/>
            <person name="Rohde M."/>
            <person name="Galperin M.Y."/>
            <person name="Jogler C."/>
        </authorList>
    </citation>
    <scope>NUCLEOTIDE SEQUENCE [LARGE SCALE GENOMIC DNA]</scope>
    <source>
        <strain evidence="4 5">ETA_A1</strain>
    </source>
</reference>
<dbReference type="InterPro" id="IPR036291">
    <property type="entry name" value="NAD(P)-bd_dom_sf"/>
</dbReference>
<comment type="similarity">
    <text evidence="1">Belongs to the NAD(P)-dependent epimerase/dehydratase family. SDR39U1 subfamily.</text>
</comment>
<sequence>MKVVIPGGSGQVGTLLARTLVAGGHEVVVLSRAPRPAPWRVVAWDAETVGPWAAELDCADVVVNLAGRSVNCRYGAANRRAILDSRVRSTRAVGDAITRAARPPRVWLQMSTATIYAHRFDAANDEATGVLGGAEGAPDTWRFSTDVAAAWERAAVAPPHTRLVLLRTAMVMSPDRGGVFDTLLGLVRRGLGGTAGDGRQYMSWIHERDFVRAVLWLVARDELAGPVNLAAPEPLPNREFMAALRAAWGTRVGLPASRWMLTIGAWLMRTETELILKSRRVVPGRLLASGFAFDFPTWPGAAAELCARRRAGG</sequence>
<dbReference type="EMBL" id="CP036273">
    <property type="protein sequence ID" value="QDU23791.1"/>
    <property type="molecule type" value="Genomic_DNA"/>
</dbReference>
<accession>A0A517Y201</accession>
<dbReference type="InterPro" id="IPR001509">
    <property type="entry name" value="Epimerase_deHydtase"/>
</dbReference>
<dbReference type="PANTHER" id="PTHR11092">
    <property type="entry name" value="SUGAR NUCLEOTIDE EPIMERASE RELATED"/>
    <property type="match status" value="1"/>
</dbReference>
<keyword evidence="5" id="KW-1185">Reference proteome</keyword>
<dbReference type="InterPro" id="IPR010099">
    <property type="entry name" value="SDR39U1"/>
</dbReference>
<dbReference type="PANTHER" id="PTHR11092:SF0">
    <property type="entry name" value="EPIMERASE FAMILY PROTEIN SDR39U1"/>
    <property type="match status" value="1"/>
</dbReference>
<name>A0A517Y201_9BACT</name>
<dbReference type="AlphaFoldDB" id="A0A517Y201"/>
<dbReference type="Pfam" id="PF01370">
    <property type="entry name" value="Epimerase"/>
    <property type="match status" value="1"/>
</dbReference>
<evidence type="ECO:0000259" key="2">
    <source>
        <dbReference type="Pfam" id="PF01370"/>
    </source>
</evidence>
<evidence type="ECO:0000256" key="1">
    <source>
        <dbReference type="ARBA" id="ARBA00009353"/>
    </source>
</evidence>
<dbReference type="OrthoDB" id="9801773at2"/>
<dbReference type="Pfam" id="PF08338">
    <property type="entry name" value="DUF1731"/>
    <property type="match status" value="1"/>
</dbReference>
<dbReference type="KEGG" id="uli:ETAA1_57990"/>
<feature type="domain" description="NAD-dependent epimerase/dehydratase" evidence="2">
    <location>
        <begin position="3"/>
        <end position="221"/>
    </location>
</feature>
<dbReference type="InterPro" id="IPR013549">
    <property type="entry name" value="DUF1731"/>
</dbReference>
<evidence type="ECO:0000313" key="5">
    <source>
        <dbReference type="Proteomes" id="UP000319576"/>
    </source>
</evidence>
<feature type="domain" description="DUF1731" evidence="3">
    <location>
        <begin position="258"/>
        <end position="304"/>
    </location>
</feature>
<dbReference type="Gene3D" id="3.40.50.720">
    <property type="entry name" value="NAD(P)-binding Rossmann-like Domain"/>
    <property type="match status" value="1"/>
</dbReference>
<protein>
    <submittedName>
        <fullName evidence="4">Epimerase family protein</fullName>
    </submittedName>
</protein>
<dbReference type="RefSeq" id="WP_145244795.1">
    <property type="nucleotide sequence ID" value="NZ_CP036273.1"/>
</dbReference>
<evidence type="ECO:0000259" key="3">
    <source>
        <dbReference type="Pfam" id="PF08338"/>
    </source>
</evidence>
<organism evidence="4 5">
    <name type="scientific">Urbifossiella limnaea</name>
    <dbReference type="NCBI Taxonomy" id="2528023"/>
    <lineage>
        <taxon>Bacteria</taxon>
        <taxon>Pseudomonadati</taxon>
        <taxon>Planctomycetota</taxon>
        <taxon>Planctomycetia</taxon>
        <taxon>Gemmatales</taxon>
        <taxon>Gemmataceae</taxon>
        <taxon>Urbifossiella</taxon>
    </lineage>
</organism>
<evidence type="ECO:0000313" key="4">
    <source>
        <dbReference type="EMBL" id="QDU23791.1"/>
    </source>
</evidence>
<dbReference type="NCBIfam" id="TIGR01777">
    <property type="entry name" value="yfcH"/>
    <property type="match status" value="1"/>
</dbReference>
<dbReference type="Proteomes" id="UP000319576">
    <property type="component" value="Chromosome"/>
</dbReference>
<dbReference type="SUPFAM" id="SSF51735">
    <property type="entry name" value="NAD(P)-binding Rossmann-fold domains"/>
    <property type="match status" value="1"/>
</dbReference>
<gene>
    <name evidence="4" type="ORF">ETAA1_57990</name>
</gene>